<evidence type="ECO:0000256" key="2">
    <source>
        <dbReference type="SAM" id="SignalP"/>
    </source>
</evidence>
<dbReference type="AlphaFoldDB" id="A0A941D4J4"/>
<reference evidence="4" key="1">
    <citation type="submission" date="2021-01" db="EMBL/GenBank/DDBJ databases">
        <title>Genome sequence of Phenylobacterium sp. 20VBR1 isolated from a valley glaceir, Ny-Alesund, Svalbard.</title>
        <authorList>
            <person name="Thomas F.A."/>
            <person name="Krishnan K.P."/>
            <person name="Sinha R.K."/>
        </authorList>
    </citation>
    <scope>NUCLEOTIDE SEQUENCE</scope>
    <source>
        <strain evidence="4">20VBR1</strain>
    </source>
</reference>
<sequence length="105" mass="10743">MRLIIFLPLATALLLAGTAQAQAPSVSPAPAPAASGVRVAVGDVTDAADKPTPPPIGKAQNRRVEVKLSKATDDEGSDTAGKTADPKPAVEFKDSVRTARELGSR</sequence>
<protein>
    <recommendedName>
        <fullName evidence="6">OmpA family protein</fullName>
    </recommendedName>
</protein>
<dbReference type="Proteomes" id="UP000622580">
    <property type="component" value="Unassembled WGS sequence"/>
</dbReference>
<accession>A0A941D4J4</accession>
<reference evidence="3" key="2">
    <citation type="submission" date="2021-04" db="EMBL/GenBank/DDBJ databases">
        <title>Draft genome assembly of strain Phenylobacterium sp. 20VBR1 using MiniION and Illumina platforms.</title>
        <authorList>
            <person name="Thomas F.A."/>
            <person name="Krishnan K.P."/>
            <person name="Sinha R.K."/>
        </authorList>
    </citation>
    <scope>NUCLEOTIDE SEQUENCE</scope>
    <source>
        <strain evidence="3">20VBR1</strain>
    </source>
</reference>
<feature type="chain" id="PRO_5044462960" description="OmpA family protein" evidence="2">
    <location>
        <begin position="22"/>
        <end position="105"/>
    </location>
</feature>
<dbReference type="RefSeq" id="WP_215341411.1">
    <property type="nucleotide sequence ID" value="NZ_JAGSGD010000001.1"/>
</dbReference>
<gene>
    <name evidence="3" type="ORF">JKL49_14920</name>
    <name evidence="4" type="ORF">JKL49_21160</name>
</gene>
<dbReference type="EMBL" id="CP068570">
    <property type="protein sequence ID" value="QQZ49465.1"/>
    <property type="molecule type" value="Genomic_DNA"/>
</dbReference>
<evidence type="ECO:0000313" key="3">
    <source>
        <dbReference type="EMBL" id="MBR7620683.1"/>
    </source>
</evidence>
<dbReference type="EMBL" id="JAGSGD010000001">
    <property type="protein sequence ID" value="MBR7620683.1"/>
    <property type="molecule type" value="Genomic_DNA"/>
</dbReference>
<feature type="region of interest" description="Disordered" evidence="1">
    <location>
        <begin position="42"/>
        <end position="105"/>
    </location>
</feature>
<keyword evidence="2" id="KW-0732">Signal</keyword>
<organism evidence="3 5">
    <name type="scientific">Phenylobacterium glaciei</name>
    <dbReference type="NCBI Taxonomy" id="2803784"/>
    <lineage>
        <taxon>Bacteria</taxon>
        <taxon>Pseudomonadati</taxon>
        <taxon>Pseudomonadota</taxon>
        <taxon>Alphaproteobacteria</taxon>
        <taxon>Caulobacterales</taxon>
        <taxon>Caulobacteraceae</taxon>
        <taxon>Phenylobacterium</taxon>
    </lineage>
</organism>
<name>A0A941D4J4_9CAUL</name>
<evidence type="ECO:0008006" key="6">
    <source>
        <dbReference type="Google" id="ProtNLM"/>
    </source>
</evidence>
<feature type="signal peptide" evidence="2">
    <location>
        <begin position="1"/>
        <end position="21"/>
    </location>
</feature>
<feature type="compositionally biased region" description="Basic and acidic residues" evidence="1">
    <location>
        <begin position="84"/>
        <end position="105"/>
    </location>
</feature>
<feature type="compositionally biased region" description="Basic and acidic residues" evidence="1">
    <location>
        <begin position="62"/>
        <end position="73"/>
    </location>
</feature>
<evidence type="ECO:0000313" key="5">
    <source>
        <dbReference type="Proteomes" id="UP000622580"/>
    </source>
</evidence>
<evidence type="ECO:0000313" key="4">
    <source>
        <dbReference type="EMBL" id="QQZ49465.1"/>
    </source>
</evidence>
<proteinExistence type="predicted"/>
<keyword evidence="5" id="KW-1185">Reference proteome</keyword>
<evidence type="ECO:0000256" key="1">
    <source>
        <dbReference type="SAM" id="MobiDB-lite"/>
    </source>
</evidence>